<dbReference type="Proteomes" id="UP000184444">
    <property type="component" value="Unassembled WGS sequence"/>
</dbReference>
<dbReference type="Gene3D" id="3.40.50.12780">
    <property type="entry name" value="N-terminal domain of ligase-like"/>
    <property type="match status" value="1"/>
</dbReference>
<reference evidence="3" key="1">
    <citation type="submission" date="2016-11" db="EMBL/GenBank/DDBJ databases">
        <authorList>
            <person name="Varghese N."/>
            <person name="Submissions S."/>
        </authorList>
    </citation>
    <scope>NUCLEOTIDE SEQUENCE [LARGE SCALE GENOMIC DNA]</scope>
    <source>
        <strain evidence="3">DSM 6637</strain>
    </source>
</reference>
<proteinExistence type="predicted"/>
<sequence length="98" mass="11069">MNIRWSAQENRYALRDCDAVILRVDDAFAEQGQQLRRDFPGLRAVIHIGDAPIPESMLSYEELIASHEPMEDADRKGDDLYAVFYTGGTTGQLDRPAQ</sequence>
<feature type="domain" description="AMP-dependent synthetase/ligase" evidence="1">
    <location>
        <begin position="2"/>
        <end position="92"/>
    </location>
</feature>
<dbReference type="Pfam" id="PF00501">
    <property type="entry name" value="AMP-binding"/>
    <property type="match status" value="1"/>
</dbReference>
<dbReference type="InterPro" id="IPR042099">
    <property type="entry name" value="ANL_N_sf"/>
</dbReference>
<dbReference type="SUPFAM" id="SSF56801">
    <property type="entry name" value="Acetyl-CoA synthetase-like"/>
    <property type="match status" value="1"/>
</dbReference>
<dbReference type="AlphaFoldDB" id="A0A1M7IVT8"/>
<evidence type="ECO:0000313" key="3">
    <source>
        <dbReference type="Proteomes" id="UP000184444"/>
    </source>
</evidence>
<evidence type="ECO:0000313" key="2">
    <source>
        <dbReference type="EMBL" id="SHM44457.1"/>
    </source>
</evidence>
<dbReference type="InterPro" id="IPR000873">
    <property type="entry name" value="AMP-dep_synth/lig_dom"/>
</dbReference>
<dbReference type="RefSeq" id="WP_084732151.1">
    <property type="nucleotide sequence ID" value="NZ_FRCK01000009.1"/>
</dbReference>
<accession>A0A1M7IVT8</accession>
<keyword evidence="3" id="KW-1185">Reference proteome</keyword>
<organism evidence="2 3">
    <name type="scientific">Paracoccus solventivorans</name>
    <dbReference type="NCBI Taxonomy" id="53463"/>
    <lineage>
        <taxon>Bacteria</taxon>
        <taxon>Pseudomonadati</taxon>
        <taxon>Pseudomonadota</taxon>
        <taxon>Alphaproteobacteria</taxon>
        <taxon>Rhodobacterales</taxon>
        <taxon>Paracoccaceae</taxon>
        <taxon>Paracoccus</taxon>
    </lineage>
</organism>
<name>A0A1M7IVT8_9RHOB</name>
<evidence type="ECO:0000259" key="1">
    <source>
        <dbReference type="Pfam" id="PF00501"/>
    </source>
</evidence>
<gene>
    <name evidence="2" type="ORF">SAMN05444389_109128</name>
</gene>
<dbReference type="EMBL" id="FRCK01000009">
    <property type="protein sequence ID" value="SHM44457.1"/>
    <property type="molecule type" value="Genomic_DNA"/>
</dbReference>
<dbReference type="STRING" id="53463.SAMN05444389_109128"/>
<dbReference type="OrthoDB" id="9803968at2"/>
<protein>
    <submittedName>
        <fullName evidence="2">AMP-binding enzyme</fullName>
    </submittedName>
</protein>